<dbReference type="InterPro" id="IPR009468">
    <property type="entry name" value="DUF1090"/>
</dbReference>
<evidence type="ECO:0000313" key="4">
    <source>
        <dbReference type="Proteomes" id="UP000278542"/>
    </source>
</evidence>
<protein>
    <submittedName>
        <fullName evidence="3">Uncharacterized protein DUF1090</fullName>
    </submittedName>
</protein>
<keyword evidence="1" id="KW-0175">Coiled coil</keyword>
<keyword evidence="2" id="KW-0732">Signal</keyword>
<evidence type="ECO:0000256" key="1">
    <source>
        <dbReference type="SAM" id="Coils"/>
    </source>
</evidence>
<comment type="caution">
    <text evidence="3">The sequence shown here is derived from an EMBL/GenBank/DDBJ whole genome shotgun (WGS) entry which is preliminary data.</text>
</comment>
<gene>
    <name evidence="3" type="ORF">DES39_0194</name>
</gene>
<dbReference type="RefSeq" id="WP_121143911.1">
    <property type="nucleotide sequence ID" value="NZ_RBWY01000001.1"/>
</dbReference>
<dbReference type="AlphaFoldDB" id="A0A495RJM7"/>
<dbReference type="Pfam" id="PF06476">
    <property type="entry name" value="DUF1090"/>
    <property type="match status" value="1"/>
</dbReference>
<dbReference type="OrthoDB" id="8689941at2"/>
<reference evidence="3 4" key="1">
    <citation type="submission" date="2018-10" db="EMBL/GenBank/DDBJ databases">
        <title>Genomic Encyclopedia of Type Strains, Phase IV (KMG-IV): sequencing the most valuable type-strain genomes for metagenomic binning, comparative biology and taxonomic classification.</title>
        <authorList>
            <person name="Goeker M."/>
        </authorList>
    </citation>
    <scope>NUCLEOTIDE SEQUENCE [LARGE SCALE GENOMIC DNA]</scope>
    <source>
        <strain evidence="3 4">DSM 22228</strain>
    </source>
</reference>
<evidence type="ECO:0000313" key="3">
    <source>
        <dbReference type="EMBL" id="RKS86988.1"/>
    </source>
</evidence>
<organism evidence="3 4">
    <name type="scientific">Orbus hercynius</name>
    <dbReference type="NCBI Taxonomy" id="593135"/>
    <lineage>
        <taxon>Bacteria</taxon>
        <taxon>Pseudomonadati</taxon>
        <taxon>Pseudomonadota</taxon>
        <taxon>Gammaproteobacteria</taxon>
        <taxon>Orbales</taxon>
        <taxon>Orbaceae</taxon>
        <taxon>Orbus</taxon>
    </lineage>
</organism>
<accession>A0A495RJM7</accession>
<name>A0A495RJM7_9GAMM</name>
<evidence type="ECO:0000256" key="2">
    <source>
        <dbReference type="SAM" id="SignalP"/>
    </source>
</evidence>
<sequence length="137" mass="15356">MKNILKMSLITLAVTMSASALANQFEGLTCAGKKTAIQTQLDYAKQANNVYQVQGLEKALTDVNTYCSNDDLAKKYQEKVQEKTAKLQEKQDDLKEAQLKGDPSKIAKQQAKLQKAQYELQEAQTQLDSFHQKLKAE</sequence>
<feature type="signal peptide" evidence="2">
    <location>
        <begin position="1"/>
        <end position="22"/>
    </location>
</feature>
<dbReference type="EMBL" id="RBWY01000001">
    <property type="protein sequence ID" value="RKS86988.1"/>
    <property type="molecule type" value="Genomic_DNA"/>
</dbReference>
<proteinExistence type="predicted"/>
<dbReference type="Proteomes" id="UP000278542">
    <property type="component" value="Unassembled WGS sequence"/>
</dbReference>
<feature type="chain" id="PRO_5019800497" evidence="2">
    <location>
        <begin position="23"/>
        <end position="137"/>
    </location>
</feature>
<keyword evidence="4" id="KW-1185">Reference proteome</keyword>
<feature type="coiled-coil region" evidence="1">
    <location>
        <begin position="73"/>
        <end position="133"/>
    </location>
</feature>